<feature type="compositionally biased region" description="Basic residues" evidence="1">
    <location>
        <begin position="255"/>
        <end position="269"/>
    </location>
</feature>
<keyword evidence="4" id="KW-1185">Reference proteome</keyword>
<feature type="region of interest" description="Disordered" evidence="1">
    <location>
        <begin position="38"/>
        <end position="72"/>
    </location>
</feature>
<evidence type="ECO:0000256" key="1">
    <source>
        <dbReference type="SAM" id="MobiDB-lite"/>
    </source>
</evidence>
<feature type="compositionally biased region" description="Basic and acidic residues" evidence="1">
    <location>
        <begin position="48"/>
        <end position="60"/>
    </location>
</feature>
<feature type="compositionally biased region" description="Basic and acidic residues" evidence="1">
    <location>
        <begin position="398"/>
        <end position="421"/>
    </location>
</feature>
<dbReference type="GeneID" id="39750636"/>
<feature type="region of interest" description="Disordered" evidence="1">
    <location>
        <begin position="398"/>
        <end position="432"/>
    </location>
</feature>
<evidence type="ECO:0000256" key="2">
    <source>
        <dbReference type="SAM" id="Phobius"/>
    </source>
</evidence>
<dbReference type="RefSeq" id="XP_028546477.1">
    <property type="nucleotide sequence ID" value="XM_028690676.1"/>
</dbReference>
<dbReference type="OrthoDB" id="385122at2759"/>
<name>A0A1Y1JQW6_PLAGO</name>
<reference evidence="4" key="1">
    <citation type="submission" date="2017-04" db="EMBL/GenBank/DDBJ databases">
        <title>Plasmodium gonderi genome.</title>
        <authorList>
            <person name="Arisue N."/>
            <person name="Honma H."/>
            <person name="Kawai S."/>
            <person name="Tougan T."/>
            <person name="Tanabe K."/>
            <person name="Horii T."/>
        </authorList>
    </citation>
    <scope>NUCLEOTIDE SEQUENCE [LARGE SCALE GENOMIC DNA]</scope>
    <source>
        <strain evidence="4">ATCC 30045</strain>
    </source>
</reference>
<comment type="caution">
    <text evidence="3">The sequence shown here is derived from an EMBL/GenBank/DDBJ whole genome shotgun (WGS) entry which is preliminary data.</text>
</comment>
<organism evidence="3 4">
    <name type="scientific">Plasmodium gonderi</name>
    <dbReference type="NCBI Taxonomy" id="77519"/>
    <lineage>
        <taxon>Eukaryota</taxon>
        <taxon>Sar</taxon>
        <taxon>Alveolata</taxon>
        <taxon>Apicomplexa</taxon>
        <taxon>Aconoidasida</taxon>
        <taxon>Haemosporida</taxon>
        <taxon>Plasmodiidae</taxon>
        <taxon>Plasmodium</taxon>
        <taxon>Plasmodium (Plasmodium)</taxon>
    </lineage>
</organism>
<keyword evidence="2" id="KW-1133">Transmembrane helix</keyword>
<feature type="transmembrane region" description="Helical" evidence="2">
    <location>
        <begin position="352"/>
        <end position="382"/>
    </location>
</feature>
<evidence type="ECO:0000313" key="3">
    <source>
        <dbReference type="EMBL" id="GAW83888.1"/>
    </source>
</evidence>
<keyword evidence="2" id="KW-0472">Membrane</keyword>
<evidence type="ECO:0008006" key="5">
    <source>
        <dbReference type="Google" id="ProtNLM"/>
    </source>
</evidence>
<keyword evidence="2" id="KW-0812">Transmembrane</keyword>
<evidence type="ECO:0000313" key="4">
    <source>
        <dbReference type="Proteomes" id="UP000195521"/>
    </source>
</evidence>
<accession>A0A1Y1JQW6</accession>
<dbReference type="AlphaFoldDB" id="A0A1Y1JQW6"/>
<gene>
    <name evidence="3" type="ORF">PGO_146880</name>
</gene>
<protein>
    <recommendedName>
        <fullName evidence="5">Pv-fam-d protein</fullName>
    </recommendedName>
</protein>
<feature type="region of interest" description="Disordered" evidence="1">
    <location>
        <begin position="252"/>
        <end position="275"/>
    </location>
</feature>
<dbReference type="EMBL" id="BDQF01000015">
    <property type="protein sequence ID" value="GAW83888.1"/>
    <property type="molecule type" value="Genomic_DNA"/>
</dbReference>
<sequence length="445" mass="51348">MKENTSMISYIKASSALDIEFYGKGNARLLSEISPYQGEYYGPPGTQEMHHRPPPYDRPDMGNPKQMSNNPGDYYRDQYNEYPGDNNMDNGYWGMAPDDNIQKLYSPVMIGGNFQMGLGNSLTFEDYEKQLNKPSKQSIDHKKGNKYFASKKKRRIAQNAAAAAAAAAANVATNGPDFYNPQRNAMRMQEPLGYDPRMGKEFDSYIRGVNEEPTGRAVEYFDKFEKQSNPFKNEINIHEMPYNYKEFNKQLMKSQGHKSHGKSSRKLKKLAQPGNLLKKKKRKPKGLLVYLIKRIIKAVKRSDAMYETEILNIIIEAHNAEEQEGEENKERGFLDDVKDKLTVMSPIVSSSILLALFALFDIVWATVLSTIIFVLSIIYVWYKYSKCKRLFKKYRESEDQKLSEPTDNKKKKKEEDHDHFHPHALPHPLPLPHSHHLPHPQHYMN</sequence>
<dbReference type="Proteomes" id="UP000195521">
    <property type="component" value="Unassembled WGS sequence"/>
</dbReference>
<proteinExistence type="predicted"/>